<proteinExistence type="predicted"/>
<dbReference type="Proteomes" id="UP000075880">
    <property type="component" value="Unassembled WGS sequence"/>
</dbReference>
<accession>A0AAG5DMH9</accession>
<organism evidence="1 2">
    <name type="scientific">Anopheles atroparvus</name>
    <name type="common">European mosquito</name>
    <dbReference type="NCBI Taxonomy" id="41427"/>
    <lineage>
        <taxon>Eukaryota</taxon>
        <taxon>Metazoa</taxon>
        <taxon>Ecdysozoa</taxon>
        <taxon>Arthropoda</taxon>
        <taxon>Hexapoda</taxon>
        <taxon>Insecta</taxon>
        <taxon>Pterygota</taxon>
        <taxon>Neoptera</taxon>
        <taxon>Endopterygota</taxon>
        <taxon>Diptera</taxon>
        <taxon>Nematocera</taxon>
        <taxon>Culicoidea</taxon>
        <taxon>Culicidae</taxon>
        <taxon>Anophelinae</taxon>
        <taxon>Anopheles</taxon>
    </lineage>
</organism>
<dbReference type="AlphaFoldDB" id="A0AAG5DMH9"/>
<keyword evidence="2" id="KW-1185">Reference proteome</keyword>
<evidence type="ECO:0000313" key="1">
    <source>
        <dbReference type="EnsemblMetazoa" id="ENSAATROPP011863"/>
    </source>
</evidence>
<name>A0AAG5DMH9_ANOAO</name>
<reference evidence="1" key="1">
    <citation type="submission" date="2024-04" db="UniProtKB">
        <authorList>
            <consortium name="EnsemblMetazoa"/>
        </authorList>
    </citation>
    <scope>IDENTIFICATION</scope>
    <source>
        <strain evidence="1">EBRO</strain>
    </source>
</reference>
<sequence>MFNHIISYRRKKEKETWRNHSHRTSHGGPTFGAFLNCPKLVRMAERVPSVHKTR</sequence>
<protein>
    <submittedName>
        <fullName evidence="1">Uncharacterized protein</fullName>
    </submittedName>
</protein>
<evidence type="ECO:0000313" key="2">
    <source>
        <dbReference type="Proteomes" id="UP000075880"/>
    </source>
</evidence>
<dbReference type="EnsemblMetazoa" id="ENSAATROPT013057">
    <property type="protein sequence ID" value="ENSAATROPP011863"/>
    <property type="gene ID" value="ENSAATROPG010626"/>
</dbReference>